<organism evidence="2">
    <name type="scientific">uncultured Rubrobacteraceae bacterium</name>
    <dbReference type="NCBI Taxonomy" id="349277"/>
    <lineage>
        <taxon>Bacteria</taxon>
        <taxon>Bacillati</taxon>
        <taxon>Actinomycetota</taxon>
        <taxon>Rubrobacteria</taxon>
        <taxon>Rubrobacterales</taxon>
        <taxon>Rubrobacteraceae</taxon>
        <taxon>environmental samples</taxon>
    </lineage>
</organism>
<evidence type="ECO:0000313" key="2">
    <source>
        <dbReference type="EMBL" id="CAA9428867.1"/>
    </source>
</evidence>
<feature type="region of interest" description="Disordered" evidence="1">
    <location>
        <begin position="1"/>
        <end position="150"/>
    </location>
</feature>
<dbReference type="AlphaFoldDB" id="A0A6J4Q2C3"/>
<feature type="compositionally biased region" description="Basic and acidic residues" evidence="1">
    <location>
        <begin position="33"/>
        <end position="43"/>
    </location>
</feature>
<feature type="compositionally biased region" description="Basic and acidic residues" evidence="1">
    <location>
        <begin position="137"/>
        <end position="150"/>
    </location>
</feature>
<proteinExistence type="predicted"/>
<feature type="non-terminal residue" evidence="2">
    <location>
        <position position="150"/>
    </location>
</feature>
<feature type="non-terminal residue" evidence="2">
    <location>
        <position position="1"/>
    </location>
</feature>
<name>A0A6J4Q2C3_9ACTN</name>
<feature type="compositionally biased region" description="Low complexity" evidence="1">
    <location>
        <begin position="122"/>
        <end position="132"/>
    </location>
</feature>
<sequence length="150" mass="17010">EEAVDTGGHSARACDDAGPRGDGLGGRHRQRQGWREGQPERGPRHSQGGRQHRQARQDRRVGGPGQIRPEERRHGRRRVCRRSARRQLRGHDPGRPRSKLWVRANPGRYHAGLRGGRRRRVPGPVGTLPGRRCLPVRQHERGDHAHPEVL</sequence>
<dbReference type="EMBL" id="CADCUW010000371">
    <property type="protein sequence ID" value="CAA9428867.1"/>
    <property type="molecule type" value="Genomic_DNA"/>
</dbReference>
<feature type="compositionally biased region" description="Basic residues" evidence="1">
    <location>
        <begin position="74"/>
        <end position="88"/>
    </location>
</feature>
<accession>A0A6J4Q2C3</accession>
<evidence type="ECO:0000256" key="1">
    <source>
        <dbReference type="SAM" id="MobiDB-lite"/>
    </source>
</evidence>
<protein>
    <submittedName>
        <fullName evidence="2">Uncharacterized protein</fullName>
    </submittedName>
</protein>
<gene>
    <name evidence="2" type="ORF">AVDCRST_MAG01-01-2762</name>
</gene>
<reference evidence="2" key="1">
    <citation type="submission" date="2020-02" db="EMBL/GenBank/DDBJ databases">
        <authorList>
            <person name="Meier V. D."/>
        </authorList>
    </citation>
    <scope>NUCLEOTIDE SEQUENCE</scope>
    <source>
        <strain evidence="2">AVDCRST_MAG01</strain>
    </source>
</reference>